<dbReference type="KEGG" id="bhl:Bache_2907"/>
<gene>
    <name evidence="1" type="ordered locus">Bache_2907</name>
</gene>
<dbReference type="InterPro" id="IPR035093">
    <property type="entry name" value="RelE/ParE_toxin_dom_sf"/>
</dbReference>
<reference evidence="1 2" key="2">
    <citation type="journal article" date="2011" name="Stand. Genomic Sci.">
        <title>Complete genome sequence of Bacteroides helcogenes type strain (P 36-108).</title>
        <authorList>
            <person name="Pati A."/>
            <person name="Gronow S."/>
            <person name="Zeytun A."/>
            <person name="Lapidus A."/>
            <person name="Nolan M."/>
            <person name="Hammon N."/>
            <person name="Deshpande S."/>
            <person name="Cheng J.F."/>
            <person name="Tapia R."/>
            <person name="Han C."/>
            <person name="Goodwin L."/>
            <person name="Pitluck S."/>
            <person name="Liolios K."/>
            <person name="Pagani I."/>
            <person name="Ivanova N."/>
            <person name="Mavromatis K."/>
            <person name="Chen A."/>
            <person name="Palaniappan K."/>
            <person name="Land M."/>
            <person name="Hauser L."/>
            <person name="Chang Y.J."/>
            <person name="Jeffries C.D."/>
            <person name="Detter J.C."/>
            <person name="Brambilla E."/>
            <person name="Rohde M."/>
            <person name="Goker M."/>
            <person name="Woyke T."/>
            <person name="Bristow J."/>
            <person name="Eisen J.A."/>
            <person name="Markowitz V."/>
            <person name="Hugenholtz P."/>
            <person name="Kyrpides N.C."/>
            <person name="Klenk H.P."/>
            <person name="Lucas S."/>
        </authorList>
    </citation>
    <scope>NUCLEOTIDE SEQUENCE [LARGE SCALE GENOMIC DNA]</scope>
    <source>
        <strain evidence="2">ATCC 35417 / DSM 20613 / JCM 6297 / CCUG 15421 / P 36-108</strain>
    </source>
</reference>
<dbReference type="HOGENOM" id="CLU_2822252_0_0_10"/>
<dbReference type="Gene3D" id="3.30.2310.20">
    <property type="entry name" value="RelE-like"/>
    <property type="match status" value="1"/>
</dbReference>
<dbReference type="AlphaFoldDB" id="E6SP85"/>
<dbReference type="STRING" id="693979.Bache_2907"/>
<dbReference type="Proteomes" id="UP000008630">
    <property type="component" value="Chromosome"/>
</dbReference>
<accession>E6SP85</accession>
<evidence type="ECO:0000313" key="1">
    <source>
        <dbReference type="EMBL" id="ADV44842.1"/>
    </source>
</evidence>
<protein>
    <submittedName>
        <fullName evidence="1">Uncharacterized protein</fullName>
    </submittedName>
</protein>
<sequence>MEGLKIVWHQKARGALHKAMWYLFNCSQSYADTFIDNVKSTVLTASRMPTIGHYKKAAEIKHTVSC</sequence>
<name>E6SP85_BACT6</name>
<keyword evidence="2" id="KW-1185">Reference proteome</keyword>
<evidence type="ECO:0000313" key="2">
    <source>
        <dbReference type="Proteomes" id="UP000008630"/>
    </source>
</evidence>
<organism evidence="1 2">
    <name type="scientific">Bacteroides helcogenes (strain ATCC 35417 / DSM 20613 / JCM 6297 / CCUG 15421 / P 36-108)</name>
    <dbReference type="NCBI Taxonomy" id="693979"/>
    <lineage>
        <taxon>Bacteria</taxon>
        <taxon>Pseudomonadati</taxon>
        <taxon>Bacteroidota</taxon>
        <taxon>Bacteroidia</taxon>
        <taxon>Bacteroidales</taxon>
        <taxon>Bacteroidaceae</taxon>
        <taxon>Bacteroides</taxon>
    </lineage>
</organism>
<reference key="1">
    <citation type="submission" date="2010-11" db="EMBL/GenBank/DDBJ databases">
        <title>The complete genome of Bacteroides helcogenes P 36-108.</title>
        <authorList>
            <consortium name="US DOE Joint Genome Institute (JGI-PGF)"/>
            <person name="Lucas S."/>
            <person name="Copeland A."/>
            <person name="Lapidus A."/>
            <person name="Bruce D."/>
            <person name="Goodwin L."/>
            <person name="Pitluck S."/>
            <person name="Kyrpides N."/>
            <person name="Mavromatis K."/>
            <person name="Ivanova N."/>
            <person name="Zeytun A."/>
            <person name="Brettin T."/>
            <person name="Detter J.C."/>
            <person name="Tapia R."/>
            <person name="Han C."/>
            <person name="Land M."/>
            <person name="Hauser L."/>
            <person name="Markowitz V."/>
            <person name="Cheng J.-F."/>
            <person name="Hugenholtz P."/>
            <person name="Woyke T."/>
            <person name="Wu D."/>
            <person name="Gronow S."/>
            <person name="Wellnitz S."/>
            <person name="Brambilla E."/>
            <person name="Klenk H.-P."/>
            <person name="Eisen J.A."/>
        </authorList>
    </citation>
    <scope>NUCLEOTIDE SEQUENCE</scope>
    <source>
        <strain>P 36-108</strain>
    </source>
</reference>
<proteinExistence type="predicted"/>
<dbReference type="EMBL" id="CP002352">
    <property type="protein sequence ID" value="ADV44842.1"/>
    <property type="molecule type" value="Genomic_DNA"/>
</dbReference>